<keyword evidence="2 5" id="KW-0547">Nucleotide-binding</keyword>
<name>A0AA41YC74_9BACT</name>
<dbReference type="GO" id="GO:0004140">
    <property type="term" value="F:dephospho-CoA kinase activity"/>
    <property type="evidence" value="ECO:0007669"/>
    <property type="project" value="UniProtKB-UniRule"/>
</dbReference>
<dbReference type="NCBIfam" id="TIGR00152">
    <property type="entry name" value="dephospho-CoA kinase"/>
    <property type="match status" value="1"/>
</dbReference>
<sequence>MMLKIGITGGIGSGKSTICHFFRLLGAPIFEADLEAKKIMNQSPVIRSNMQMLFGKDIYLANQTIDRKKLAGLIFNSPPLLEKVNSIIHPEVRKYFFEWCEKQKAPYIVHEAAILFESGFYRMMDQTILVTAPLEERIKRVMARENTNEEDIRNRISKQWPDEEKMKLATYILNNNNEELILPQLIELDIKFKTHG</sequence>
<dbReference type="PANTHER" id="PTHR10695:SF46">
    <property type="entry name" value="BIFUNCTIONAL COENZYME A SYNTHASE-RELATED"/>
    <property type="match status" value="1"/>
</dbReference>
<accession>A0AA41YC74</accession>
<evidence type="ECO:0000256" key="2">
    <source>
        <dbReference type="ARBA" id="ARBA00022741"/>
    </source>
</evidence>
<keyword evidence="3 5" id="KW-0067">ATP-binding</keyword>
<organism evidence="7 8">
    <name type="scientific">Gaoshiqia sediminis</name>
    <dbReference type="NCBI Taxonomy" id="2986998"/>
    <lineage>
        <taxon>Bacteria</taxon>
        <taxon>Pseudomonadati</taxon>
        <taxon>Bacteroidota</taxon>
        <taxon>Bacteroidia</taxon>
        <taxon>Marinilabiliales</taxon>
        <taxon>Prolixibacteraceae</taxon>
        <taxon>Gaoshiqia</taxon>
    </lineage>
</organism>
<comment type="similarity">
    <text evidence="1 5">Belongs to the CoaE family.</text>
</comment>
<dbReference type="EC" id="2.7.1.24" evidence="5 6"/>
<dbReference type="PROSITE" id="PS51219">
    <property type="entry name" value="DPCK"/>
    <property type="match status" value="1"/>
</dbReference>
<dbReference type="RefSeq" id="WP_282590868.1">
    <property type="nucleotide sequence ID" value="NZ_JAPAAF010000005.1"/>
</dbReference>
<proteinExistence type="inferred from homology"/>
<protein>
    <recommendedName>
        <fullName evidence="5 6">Dephospho-CoA kinase</fullName>
        <ecNumber evidence="5 6">2.7.1.24</ecNumber>
    </recommendedName>
    <alternativeName>
        <fullName evidence="5">Dephosphocoenzyme A kinase</fullName>
    </alternativeName>
</protein>
<dbReference type="GO" id="GO:0005524">
    <property type="term" value="F:ATP binding"/>
    <property type="evidence" value="ECO:0007669"/>
    <property type="project" value="UniProtKB-UniRule"/>
</dbReference>
<dbReference type="SUPFAM" id="SSF52540">
    <property type="entry name" value="P-loop containing nucleoside triphosphate hydrolases"/>
    <property type="match status" value="1"/>
</dbReference>
<keyword evidence="8" id="KW-1185">Reference proteome</keyword>
<comment type="catalytic activity">
    <reaction evidence="5">
        <text>3'-dephospho-CoA + ATP = ADP + CoA + H(+)</text>
        <dbReference type="Rhea" id="RHEA:18245"/>
        <dbReference type="ChEBI" id="CHEBI:15378"/>
        <dbReference type="ChEBI" id="CHEBI:30616"/>
        <dbReference type="ChEBI" id="CHEBI:57287"/>
        <dbReference type="ChEBI" id="CHEBI:57328"/>
        <dbReference type="ChEBI" id="CHEBI:456216"/>
        <dbReference type="EC" id="2.7.1.24"/>
    </reaction>
</comment>
<gene>
    <name evidence="5 7" type="primary">coaE</name>
    <name evidence="7" type="ORF">N2K84_05935</name>
</gene>
<dbReference type="Pfam" id="PF01121">
    <property type="entry name" value="CoaE"/>
    <property type="match status" value="1"/>
</dbReference>
<evidence type="ECO:0000256" key="1">
    <source>
        <dbReference type="ARBA" id="ARBA00009018"/>
    </source>
</evidence>
<comment type="caution">
    <text evidence="7">The sequence shown here is derived from an EMBL/GenBank/DDBJ whole genome shotgun (WGS) entry which is preliminary data.</text>
</comment>
<comment type="function">
    <text evidence="5">Catalyzes the phosphorylation of the 3'-hydroxyl group of dephosphocoenzyme A to form coenzyme A.</text>
</comment>
<evidence type="ECO:0000313" key="8">
    <source>
        <dbReference type="Proteomes" id="UP001163821"/>
    </source>
</evidence>
<dbReference type="PANTHER" id="PTHR10695">
    <property type="entry name" value="DEPHOSPHO-COA KINASE-RELATED"/>
    <property type="match status" value="1"/>
</dbReference>
<comment type="subcellular location">
    <subcellularLocation>
        <location evidence="5">Cytoplasm</location>
    </subcellularLocation>
</comment>
<dbReference type="InterPro" id="IPR027417">
    <property type="entry name" value="P-loop_NTPase"/>
</dbReference>
<keyword evidence="5" id="KW-0963">Cytoplasm</keyword>
<dbReference type="InterPro" id="IPR001977">
    <property type="entry name" value="Depp_CoAkinase"/>
</dbReference>
<keyword evidence="5 7" id="KW-0418">Kinase</keyword>
<reference evidence="7" key="1">
    <citation type="submission" date="2022-10" db="EMBL/GenBank/DDBJ databases">
        <title>Gaoshiqiia sediminis gen. nov., sp. nov., isolated from coastal sediment.</title>
        <authorList>
            <person name="Yu W.X."/>
            <person name="Mu D.S."/>
            <person name="Du J.Z."/>
            <person name="Liang Y.Q."/>
        </authorList>
    </citation>
    <scope>NUCLEOTIDE SEQUENCE</scope>
    <source>
        <strain evidence="7">A06</strain>
    </source>
</reference>
<evidence type="ECO:0000256" key="5">
    <source>
        <dbReference type="HAMAP-Rule" id="MF_00376"/>
    </source>
</evidence>
<evidence type="ECO:0000313" key="7">
    <source>
        <dbReference type="EMBL" id="MCW0482262.1"/>
    </source>
</evidence>
<feature type="binding site" evidence="5">
    <location>
        <begin position="12"/>
        <end position="17"/>
    </location>
    <ligand>
        <name>ATP</name>
        <dbReference type="ChEBI" id="CHEBI:30616"/>
    </ligand>
</feature>
<dbReference type="GO" id="GO:0005737">
    <property type="term" value="C:cytoplasm"/>
    <property type="evidence" value="ECO:0007669"/>
    <property type="project" value="UniProtKB-SubCell"/>
</dbReference>
<dbReference type="CDD" id="cd02022">
    <property type="entry name" value="DPCK"/>
    <property type="match status" value="1"/>
</dbReference>
<dbReference type="GO" id="GO:0015937">
    <property type="term" value="P:coenzyme A biosynthetic process"/>
    <property type="evidence" value="ECO:0007669"/>
    <property type="project" value="UniProtKB-UniRule"/>
</dbReference>
<dbReference type="Proteomes" id="UP001163821">
    <property type="component" value="Unassembled WGS sequence"/>
</dbReference>
<dbReference type="EMBL" id="JAPAAF010000005">
    <property type="protein sequence ID" value="MCW0482262.1"/>
    <property type="molecule type" value="Genomic_DNA"/>
</dbReference>
<evidence type="ECO:0000256" key="6">
    <source>
        <dbReference type="NCBIfam" id="TIGR00152"/>
    </source>
</evidence>
<dbReference type="Gene3D" id="3.40.50.300">
    <property type="entry name" value="P-loop containing nucleotide triphosphate hydrolases"/>
    <property type="match status" value="1"/>
</dbReference>
<comment type="pathway">
    <text evidence="5">Cofactor biosynthesis; coenzyme A biosynthesis; CoA from (R)-pantothenate: step 5/5.</text>
</comment>
<dbReference type="AlphaFoldDB" id="A0AA41YC74"/>
<evidence type="ECO:0000256" key="4">
    <source>
        <dbReference type="ARBA" id="ARBA00022993"/>
    </source>
</evidence>
<keyword evidence="4 5" id="KW-0173">Coenzyme A biosynthesis</keyword>
<keyword evidence="5 7" id="KW-0808">Transferase</keyword>
<dbReference type="HAMAP" id="MF_00376">
    <property type="entry name" value="Dephospho_CoA_kinase"/>
    <property type="match status" value="1"/>
</dbReference>
<evidence type="ECO:0000256" key="3">
    <source>
        <dbReference type="ARBA" id="ARBA00022840"/>
    </source>
</evidence>